<dbReference type="EMBL" id="KV417486">
    <property type="protein sequence ID" value="KZP32388.1"/>
    <property type="molecule type" value="Genomic_DNA"/>
</dbReference>
<dbReference type="InterPro" id="IPR009027">
    <property type="entry name" value="Ribosomal_bL9/RNase_H1_N"/>
</dbReference>
<dbReference type="OrthoDB" id="432234at2759"/>
<accession>A0A166V6D4</accession>
<sequence>MPKAAKSKFYAVRQGRGGPQIYNSWNDVSRALVSRWPGAIHKSFSSREAAEAWLKAS</sequence>
<dbReference type="STRING" id="436010.A0A166V6D4"/>
<proteinExistence type="predicted"/>
<keyword evidence="3" id="KW-1185">Reference proteome</keyword>
<dbReference type="InterPro" id="IPR011320">
    <property type="entry name" value="RNase_H1_N"/>
</dbReference>
<feature type="domain" description="Ribonuclease H1 N-terminal" evidence="1">
    <location>
        <begin position="8"/>
        <end position="53"/>
    </location>
</feature>
<protein>
    <recommendedName>
        <fullName evidence="1">Ribonuclease H1 N-terminal domain-containing protein</fullName>
    </recommendedName>
</protein>
<reference evidence="2 3" key="1">
    <citation type="journal article" date="2016" name="Mol. Biol. Evol.">
        <title>Comparative Genomics of Early-Diverging Mushroom-Forming Fungi Provides Insights into the Origins of Lignocellulose Decay Capabilities.</title>
        <authorList>
            <person name="Nagy L.G."/>
            <person name="Riley R."/>
            <person name="Tritt A."/>
            <person name="Adam C."/>
            <person name="Daum C."/>
            <person name="Floudas D."/>
            <person name="Sun H."/>
            <person name="Yadav J.S."/>
            <person name="Pangilinan J."/>
            <person name="Larsson K.H."/>
            <person name="Matsuura K."/>
            <person name="Barry K."/>
            <person name="Labutti K."/>
            <person name="Kuo R."/>
            <person name="Ohm R.A."/>
            <person name="Bhattacharya S.S."/>
            <person name="Shirouzu T."/>
            <person name="Yoshinaga Y."/>
            <person name="Martin F.M."/>
            <person name="Grigoriev I.V."/>
            <person name="Hibbett D.S."/>
        </authorList>
    </citation>
    <scope>NUCLEOTIDE SEQUENCE [LARGE SCALE GENOMIC DNA]</scope>
    <source>
        <strain evidence="2 3">CBS 109695</strain>
    </source>
</reference>
<dbReference type="Proteomes" id="UP000076532">
    <property type="component" value="Unassembled WGS sequence"/>
</dbReference>
<organism evidence="2 3">
    <name type="scientific">Athelia psychrophila</name>
    <dbReference type="NCBI Taxonomy" id="1759441"/>
    <lineage>
        <taxon>Eukaryota</taxon>
        <taxon>Fungi</taxon>
        <taxon>Dikarya</taxon>
        <taxon>Basidiomycota</taxon>
        <taxon>Agaricomycotina</taxon>
        <taxon>Agaricomycetes</taxon>
        <taxon>Agaricomycetidae</taxon>
        <taxon>Atheliales</taxon>
        <taxon>Atheliaceae</taxon>
        <taxon>Athelia</taxon>
    </lineage>
</organism>
<name>A0A166V6D4_9AGAM</name>
<dbReference type="Pfam" id="PF01693">
    <property type="entry name" value="Cauli_VI"/>
    <property type="match status" value="1"/>
</dbReference>
<dbReference type="SUPFAM" id="SSF55658">
    <property type="entry name" value="L9 N-domain-like"/>
    <property type="match status" value="1"/>
</dbReference>
<evidence type="ECO:0000313" key="2">
    <source>
        <dbReference type="EMBL" id="KZP32388.1"/>
    </source>
</evidence>
<evidence type="ECO:0000313" key="3">
    <source>
        <dbReference type="Proteomes" id="UP000076532"/>
    </source>
</evidence>
<dbReference type="InterPro" id="IPR037056">
    <property type="entry name" value="RNase_H1_N_sf"/>
</dbReference>
<dbReference type="AlphaFoldDB" id="A0A166V6D4"/>
<feature type="non-terminal residue" evidence="2">
    <location>
        <position position="57"/>
    </location>
</feature>
<evidence type="ECO:0000259" key="1">
    <source>
        <dbReference type="Pfam" id="PF01693"/>
    </source>
</evidence>
<dbReference type="Gene3D" id="3.40.970.10">
    <property type="entry name" value="Ribonuclease H1, N-terminal domain"/>
    <property type="match status" value="1"/>
</dbReference>
<gene>
    <name evidence="2" type="ORF">FIBSPDRAFT_707487</name>
</gene>